<dbReference type="RefSeq" id="WP_061525154.1">
    <property type="nucleotide sequence ID" value="NZ_JRHX01000073.1"/>
</dbReference>
<dbReference type="AlphaFoldDB" id="A0A150HS75"/>
<dbReference type="Proteomes" id="UP000075544">
    <property type="component" value="Unassembled WGS sequence"/>
</dbReference>
<protein>
    <submittedName>
        <fullName evidence="2">Uncharacterized protein</fullName>
    </submittedName>
</protein>
<evidence type="ECO:0000256" key="1">
    <source>
        <dbReference type="SAM" id="Phobius"/>
    </source>
</evidence>
<evidence type="ECO:0000313" key="2">
    <source>
        <dbReference type="EMBL" id="KXZ69580.1"/>
    </source>
</evidence>
<comment type="caution">
    <text evidence="2">The sequence shown here is derived from an EMBL/GenBank/DDBJ whole genome shotgun (WGS) entry which is preliminary data.</text>
</comment>
<proteinExistence type="predicted"/>
<dbReference type="EMBL" id="JRHX01000073">
    <property type="protein sequence ID" value="KXZ69580.1"/>
    <property type="molecule type" value="Genomic_DNA"/>
</dbReference>
<keyword evidence="1" id="KW-0812">Transmembrane</keyword>
<feature type="transmembrane region" description="Helical" evidence="1">
    <location>
        <begin position="17"/>
        <end position="41"/>
    </location>
</feature>
<dbReference type="PATRIC" id="fig|52133.19.peg.2452"/>
<feature type="transmembrane region" description="Helical" evidence="1">
    <location>
        <begin position="47"/>
        <end position="65"/>
    </location>
</feature>
<feature type="transmembrane region" description="Helical" evidence="1">
    <location>
        <begin position="72"/>
        <end position="91"/>
    </location>
</feature>
<sequence>MGQIKQQEKFNLTYRRVFFICLAAYCYSAWLSLVLANWLPFATAENVYLAVFLSFIFFIFYVVLATAVISKLWFWSMNSLGVLLLAGYWLFNRWGMT</sequence>
<keyword evidence="1" id="KW-1133">Transmembrane helix</keyword>
<gene>
    <name evidence="2" type="ORF">AVENLUH13518_02426</name>
</gene>
<keyword evidence="1" id="KW-0472">Membrane</keyword>
<name>A0A150HS75_9GAMM</name>
<evidence type="ECO:0000313" key="3">
    <source>
        <dbReference type="Proteomes" id="UP000075544"/>
    </source>
</evidence>
<reference evidence="2 3" key="1">
    <citation type="journal article" date="2016" name="Sci. Rep.">
        <title>Genomic and phenotypic characterization of the species Acinetobacter venetianus.</title>
        <authorList>
            <person name="Fondi M."/>
            <person name="Maida I."/>
            <person name="Perrin E."/>
            <person name="Orlandini V."/>
            <person name="La Torre L."/>
            <person name="Bosi E."/>
            <person name="Negroni A."/>
            <person name="Zanaroli G."/>
            <person name="Fava F."/>
            <person name="Decorosi F."/>
            <person name="Giovannetti L."/>
            <person name="Viti C."/>
            <person name="Vaneechoutte M."/>
            <person name="Dijkshoorn L."/>
            <person name="Fani R."/>
        </authorList>
    </citation>
    <scope>NUCLEOTIDE SEQUENCE [LARGE SCALE GENOMIC DNA]</scope>
    <source>
        <strain evidence="2 3">LUH13518</strain>
    </source>
</reference>
<accession>A0A150HS75</accession>
<organism evidence="2 3">
    <name type="scientific">Acinetobacter venetianus</name>
    <dbReference type="NCBI Taxonomy" id="52133"/>
    <lineage>
        <taxon>Bacteria</taxon>
        <taxon>Pseudomonadati</taxon>
        <taxon>Pseudomonadota</taxon>
        <taxon>Gammaproteobacteria</taxon>
        <taxon>Moraxellales</taxon>
        <taxon>Moraxellaceae</taxon>
        <taxon>Acinetobacter</taxon>
    </lineage>
</organism>